<evidence type="ECO:0000256" key="3">
    <source>
        <dbReference type="ARBA" id="ARBA00023163"/>
    </source>
</evidence>
<dbReference type="SUPFAM" id="SSF46785">
    <property type="entry name" value="Winged helix' DNA-binding domain"/>
    <property type="match status" value="1"/>
</dbReference>
<accession>A0A919GVS1</accession>
<dbReference type="EMBL" id="BNEE01000006">
    <property type="protein sequence ID" value="GHI85215.1"/>
    <property type="molecule type" value="Genomic_DNA"/>
</dbReference>
<dbReference type="PRINTS" id="PR00037">
    <property type="entry name" value="HTHLACR"/>
</dbReference>
<comment type="caution">
    <text evidence="5">The sequence shown here is derived from an EMBL/GenBank/DDBJ whole genome shotgun (WGS) entry which is preliminary data.</text>
</comment>
<dbReference type="InterPro" id="IPR046335">
    <property type="entry name" value="LacI/GalR-like_sensor"/>
</dbReference>
<dbReference type="GO" id="GO:0003700">
    <property type="term" value="F:DNA-binding transcription factor activity"/>
    <property type="evidence" value="ECO:0007669"/>
    <property type="project" value="InterPro"/>
</dbReference>
<dbReference type="AlphaFoldDB" id="A0A919GVS1"/>
<proteinExistence type="predicted"/>
<dbReference type="InterPro" id="IPR036388">
    <property type="entry name" value="WH-like_DNA-bd_sf"/>
</dbReference>
<evidence type="ECO:0000259" key="4">
    <source>
        <dbReference type="PROSITE" id="PS51000"/>
    </source>
</evidence>
<dbReference type="SUPFAM" id="SSF53822">
    <property type="entry name" value="Periplasmic binding protein-like I"/>
    <property type="match status" value="1"/>
</dbReference>
<keyword evidence="6" id="KW-1185">Reference proteome</keyword>
<evidence type="ECO:0000313" key="6">
    <source>
        <dbReference type="Proteomes" id="UP000600026"/>
    </source>
</evidence>
<name>A0A919GVS1_9ACTN</name>
<dbReference type="InterPro" id="IPR036390">
    <property type="entry name" value="WH_DNA-bd_sf"/>
</dbReference>
<dbReference type="Pfam" id="PF13377">
    <property type="entry name" value="Peripla_BP_3"/>
    <property type="match status" value="1"/>
</dbReference>
<feature type="domain" description="HTH deoR-type" evidence="4">
    <location>
        <begin position="5"/>
        <end position="60"/>
    </location>
</feature>
<dbReference type="RefSeq" id="WP_031139780.1">
    <property type="nucleotide sequence ID" value="NZ_BNEE01000006.1"/>
</dbReference>
<keyword evidence="2" id="KW-0238">DNA-binding</keyword>
<protein>
    <submittedName>
        <fullName evidence="5">LacI family transcriptional regulator</fullName>
    </submittedName>
</protein>
<dbReference type="Pfam" id="PF08220">
    <property type="entry name" value="HTH_DeoR"/>
    <property type="match status" value="1"/>
</dbReference>
<reference evidence="5" key="1">
    <citation type="submission" date="2020-09" db="EMBL/GenBank/DDBJ databases">
        <title>Whole genome shotgun sequence of Streptomyces xanthophaeus NBRC 12829.</title>
        <authorList>
            <person name="Komaki H."/>
            <person name="Tamura T."/>
        </authorList>
    </citation>
    <scope>NUCLEOTIDE SEQUENCE</scope>
    <source>
        <strain evidence="5">NBRC 12829</strain>
    </source>
</reference>
<dbReference type="OrthoDB" id="3252280at2"/>
<dbReference type="InterPro" id="IPR018356">
    <property type="entry name" value="Tscrpt_reg_HTH_DeoR_CS"/>
</dbReference>
<keyword evidence="3" id="KW-0804">Transcription</keyword>
<organism evidence="5 6">
    <name type="scientific">Streptomyces xanthophaeus</name>
    <dbReference type="NCBI Taxonomy" id="67385"/>
    <lineage>
        <taxon>Bacteria</taxon>
        <taxon>Bacillati</taxon>
        <taxon>Actinomycetota</taxon>
        <taxon>Actinomycetes</taxon>
        <taxon>Kitasatosporales</taxon>
        <taxon>Streptomycetaceae</taxon>
        <taxon>Streptomyces</taxon>
    </lineage>
</organism>
<dbReference type="PANTHER" id="PTHR30146:SF155">
    <property type="entry name" value="ALANINE RACEMASE"/>
    <property type="match status" value="1"/>
</dbReference>
<keyword evidence="1" id="KW-0805">Transcription regulation</keyword>
<dbReference type="Gene3D" id="1.10.10.10">
    <property type="entry name" value="Winged helix-like DNA-binding domain superfamily/Winged helix DNA-binding domain"/>
    <property type="match status" value="1"/>
</dbReference>
<dbReference type="GO" id="GO:0000976">
    <property type="term" value="F:transcription cis-regulatory region binding"/>
    <property type="evidence" value="ECO:0007669"/>
    <property type="project" value="TreeGrafter"/>
</dbReference>
<dbReference type="PROSITE" id="PS00894">
    <property type="entry name" value="HTH_DEOR_1"/>
    <property type="match status" value="1"/>
</dbReference>
<dbReference type="PROSITE" id="PS51000">
    <property type="entry name" value="HTH_DEOR_2"/>
    <property type="match status" value="1"/>
</dbReference>
<gene>
    <name evidence="5" type="primary">lacI_1</name>
    <name evidence="5" type="ORF">Sxan_25790</name>
</gene>
<dbReference type="PANTHER" id="PTHR30146">
    <property type="entry name" value="LACI-RELATED TRANSCRIPTIONAL REPRESSOR"/>
    <property type="match status" value="1"/>
</dbReference>
<evidence type="ECO:0000313" key="5">
    <source>
        <dbReference type="EMBL" id="GHI85215.1"/>
    </source>
</evidence>
<dbReference type="InterPro" id="IPR001034">
    <property type="entry name" value="DeoR_HTH"/>
</dbReference>
<dbReference type="Gene3D" id="3.40.50.2300">
    <property type="match status" value="2"/>
</dbReference>
<evidence type="ECO:0000256" key="1">
    <source>
        <dbReference type="ARBA" id="ARBA00023015"/>
    </source>
</evidence>
<dbReference type="InterPro" id="IPR028082">
    <property type="entry name" value="Peripla_BP_I"/>
</dbReference>
<dbReference type="SMART" id="SM00420">
    <property type="entry name" value="HTH_DEOR"/>
    <property type="match status" value="1"/>
</dbReference>
<dbReference type="Proteomes" id="UP000600026">
    <property type="component" value="Unassembled WGS sequence"/>
</dbReference>
<evidence type="ECO:0000256" key="2">
    <source>
        <dbReference type="ARBA" id="ARBA00023125"/>
    </source>
</evidence>
<sequence length="367" mass="39337">MRQSVDERHKRVLRLVREQGSVRVHDLAAALGISVETARRDVAALCDAGLVRRLHGLALWPTARLTPRETRLAREAPRAAECGLVLGMVVPAVGYFYPSVIRGARHAAAAIGARLLVAATDYRRDQDAARIRTLVEAGATGLLLTPSWDVDGPAADDLRELADLPVPAVLVERRVPTGSPGAEIDRVNSAHADGAAAAVRHLAALGHRRIALLSRSTHTWPALRRGYRAAVGSLGLPEDDLSPRAGVGAGPGDSVERHVDRLLDLVDSEGVRAAIVHTDSDAIELLRRLTARGLHVPQDFSIVCYDDELAELADVPLTSVGPAKRAIGESAVKLLLRRLENAGAESSHVQLLPRLKVRKSCGTRTAF</sequence>
<dbReference type="CDD" id="cd06267">
    <property type="entry name" value="PBP1_LacI_sugar_binding-like"/>
    <property type="match status" value="1"/>
</dbReference>